<organism evidence="1 2">
    <name type="scientific">Candidatus Jidaibacter acanthamoebae</name>
    <dbReference type="NCBI Taxonomy" id="86105"/>
    <lineage>
        <taxon>Bacteria</taxon>
        <taxon>Pseudomonadati</taxon>
        <taxon>Pseudomonadota</taxon>
        <taxon>Alphaproteobacteria</taxon>
        <taxon>Rickettsiales</taxon>
        <taxon>Candidatus Midichloriaceae</taxon>
        <taxon>Candidatus Jidaibacter</taxon>
    </lineage>
</organism>
<evidence type="ECO:0000313" key="2">
    <source>
        <dbReference type="Proteomes" id="UP000031258"/>
    </source>
</evidence>
<name>A0A0C1MXY7_9RICK</name>
<evidence type="ECO:0000313" key="1">
    <source>
        <dbReference type="EMBL" id="KIE04801.1"/>
    </source>
</evidence>
<protein>
    <submittedName>
        <fullName evidence="1">Uncharacterized protein</fullName>
    </submittedName>
</protein>
<keyword evidence="2" id="KW-1185">Reference proteome</keyword>
<dbReference type="STRING" id="86105.NF27_FW00150"/>
<dbReference type="AlphaFoldDB" id="A0A0C1MXY7"/>
<dbReference type="EMBL" id="JSWE01000145">
    <property type="protein sequence ID" value="KIE04801.1"/>
    <property type="molecule type" value="Genomic_DNA"/>
</dbReference>
<proteinExistence type="predicted"/>
<dbReference type="RefSeq" id="WP_039457695.1">
    <property type="nucleotide sequence ID" value="NZ_JSWE01000145.1"/>
</dbReference>
<sequence>MENIEVWANFKTVYESLKDSKKLKLSILICPMNGARQTGSLENKYIGITNFLKENSINFISGIKGNHYIDLNTL</sequence>
<comment type="caution">
    <text evidence="1">The sequence shown here is derived from an EMBL/GenBank/DDBJ whole genome shotgun (WGS) entry which is preliminary data.</text>
</comment>
<gene>
    <name evidence="1" type="ORF">NF27_FW00150</name>
</gene>
<reference evidence="1 2" key="1">
    <citation type="submission" date="2014-11" db="EMBL/GenBank/DDBJ databases">
        <title>A Rickettsiales Symbiont of Amoebae With Ancient Features.</title>
        <authorList>
            <person name="Schulz F."/>
            <person name="Martijn J."/>
            <person name="Wascher F."/>
            <person name="Kostanjsek R."/>
            <person name="Ettema T.J."/>
            <person name="Horn M."/>
        </authorList>
    </citation>
    <scope>NUCLEOTIDE SEQUENCE [LARGE SCALE GENOMIC DNA]</scope>
    <source>
        <strain evidence="1 2">UWC36</strain>
    </source>
</reference>
<dbReference type="Proteomes" id="UP000031258">
    <property type="component" value="Unassembled WGS sequence"/>
</dbReference>
<accession>A0A0C1MXY7</accession>